<dbReference type="Pfam" id="PF13439">
    <property type="entry name" value="Glyco_transf_4"/>
    <property type="match status" value="1"/>
</dbReference>
<organism evidence="3 4">
    <name type="scientific">Candidatus Falkowbacteria bacterium RIFOXYD2_FULL_34_120</name>
    <dbReference type="NCBI Taxonomy" id="1798007"/>
    <lineage>
        <taxon>Bacteria</taxon>
        <taxon>Candidatus Falkowiibacteriota</taxon>
    </lineage>
</organism>
<evidence type="ECO:0000259" key="2">
    <source>
        <dbReference type="Pfam" id="PF13439"/>
    </source>
</evidence>
<dbReference type="InterPro" id="IPR001296">
    <property type="entry name" value="Glyco_trans_1"/>
</dbReference>
<dbReference type="InterPro" id="IPR028098">
    <property type="entry name" value="Glyco_trans_4-like_N"/>
</dbReference>
<dbReference type="Proteomes" id="UP000177579">
    <property type="component" value="Unassembled WGS sequence"/>
</dbReference>
<accession>A0A1F5TME5</accession>
<reference evidence="3 4" key="1">
    <citation type="journal article" date="2016" name="Nat. Commun.">
        <title>Thousands of microbial genomes shed light on interconnected biogeochemical processes in an aquifer system.</title>
        <authorList>
            <person name="Anantharaman K."/>
            <person name="Brown C.T."/>
            <person name="Hug L.A."/>
            <person name="Sharon I."/>
            <person name="Castelle C.J."/>
            <person name="Probst A.J."/>
            <person name="Thomas B.C."/>
            <person name="Singh A."/>
            <person name="Wilkins M.J."/>
            <person name="Karaoz U."/>
            <person name="Brodie E.L."/>
            <person name="Williams K.H."/>
            <person name="Hubbard S.S."/>
            <person name="Banfield J.F."/>
        </authorList>
    </citation>
    <scope>NUCLEOTIDE SEQUENCE [LARGE SCALE GENOMIC DNA]</scope>
</reference>
<feature type="domain" description="Glycosyltransferase subfamily 4-like N-terminal" evidence="2">
    <location>
        <begin position="2"/>
        <end position="162"/>
    </location>
</feature>
<dbReference type="SUPFAM" id="SSF53756">
    <property type="entry name" value="UDP-Glycosyltransferase/glycogen phosphorylase"/>
    <property type="match status" value="1"/>
</dbReference>
<dbReference type="PANTHER" id="PTHR12526">
    <property type="entry name" value="GLYCOSYLTRANSFERASE"/>
    <property type="match status" value="1"/>
</dbReference>
<dbReference type="AlphaFoldDB" id="A0A1F5TME5"/>
<proteinExistence type="predicted"/>
<name>A0A1F5TME5_9BACT</name>
<dbReference type="Pfam" id="PF00534">
    <property type="entry name" value="Glycos_transf_1"/>
    <property type="match status" value="1"/>
</dbReference>
<evidence type="ECO:0008006" key="5">
    <source>
        <dbReference type="Google" id="ProtNLM"/>
    </source>
</evidence>
<dbReference type="EMBL" id="MFGO01000036">
    <property type="protein sequence ID" value="OGF40122.1"/>
    <property type="molecule type" value="Genomic_DNA"/>
</dbReference>
<gene>
    <name evidence="3" type="ORF">A2531_05175</name>
</gene>
<dbReference type="PANTHER" id="PTHR12526:SF630">
    <property type="entry name" value="GLYCOSYLTRANSFERASE"/>
    <property type="match status" value="1"/>
</dbReference>
<evidence type="ECO:0000259" key="1">
    <source>
        <dbReference type="Pfam" id="PF00534"/>
    </source>
</evidence>
<evidence type="ECO:0000313" key="4">
    <source>
        <dbReference type="Proteomes" id="UP000177579"/>
    </source>
</evidence>
<sequence length="348" mass="39260">MSGAEQMVREVLERLGSNYETVLLTGRFDENLPFIEERKNFKIIRLGIGHKKIDKFLYPVLAAFKAQSIKPDIIHAIMESYAGAVLVILKYLYPQAKRILTLQSGDLYTSEKMDNFLFKFIMKTIHKSPHVITAISRFLKKCSVDLGTDPDKIKVIPNGADFSNIPSEVKSISNRVFFAGRLSREKGAYYMLQAWPLVLKEIPGAKLVQVGDGDMREEAFKIIKDLNIEDSVELKLTIPHDEYMKEFKKSEVVICPSLAEGLGIAFIEAQLCGRPIIGTNVGGIPEVIDDQKTGLLIEPKNSEQIAGALIKLLKDTDLRNKLVKNAKESVKRFDWNKIIKDIENIYEG</sequence>
<protein>
    <recommendedName>
        <fullName evidence="5">Glycosyl transferase family 1 domain-containing protein</fullName>
    </recommendedName>
</protein>
<dbReference type="Gene3D" id="3.40.50.2000">
    <property type="entry name" value="Glycogen Phosphorylase B"/>
    <property type="match status" value="2"/>
</dbReference>
<comment type="caution">
    <text evidence="3">The sequence shown here is derived from an EMBL/GenBank/DDBJ whole genome shotgun (WGS) entry which is preliminary data.</text>
</comment>
<dbReference type="GO" id="GO:0016757">
    <property type="term" value="F:glycosyltransferase activity"/>
    <property type="evidence" value="ECO:0007669"/>
    <property type="project" value="InterPro"/>
</dbReference>
<evidence type="ECO:0000313" key="3">
    <source>
        <dbReference type="EMBL" id="OGF40122.1"/>
    </source>
</evidence>
<dbReference type="CDD" id="cd03801">
    <property type="entry name" value="GT4_PimA-like"/>
    <property type="match status" value="1"/>
</dbReference>
<feature type="domain" description="Glycosyl transferase family 1" evidence="1">
    <location>
        <begin position="173"/>
        <end position="328"/>
    </location>
</feature>